<evidence type="ECO:0000313" key="2">
    <source>
        <dbReference type="EMBL" id="HCC42241.1"/>
    </source>
</evidence>
<name>A0A3D0ZPP3_UNCKA</name>
<keyword evidence="1" id="KW-0812">Transmembrane</keyword>
<proteinExistence type="predicted"/>
<keyword evidence="1" id="KW-1133">Transmembrane helix</keyword>
<feature type="transmembrane region" description="Helical" evidence="1">
    <location>
        <begin position="20"/>
        <end position="36"/>
    </location>
</feature>
<protein>
    <submittedName>
        <fullName evidence="2">Uncharacterized protein</fullName>
    </submittedName>
</protein>
<keyword evidence="1" id="KW-0472">Membrane</keyword>
<feature type="transmembrane region" description="Helical" evidence="1">
    <location>
        <begin position="48"/>
        <end position="70"/>
    </location>
</feature>
<accession>A0A3D0ZPP3</accession>
<sequence>MNSFFYWLFSKNHMSGLNRSLFLSMPILAVVLVAVMPENKLIDNSRAATLEILMPIVLVMSLGMTLPAFLARKYLQKNTEQAKRLIKRLRTKDAVSYPNDEMALDALEIYIGLLVFMSLIFIWFMYKSLTR</sequence>
<dbReference type="EMBL" id="DOZN01000014">
    <property type="protein sequence ID" value="HCC42241.1"/>
    <property type="molecule type" value="Genomic_DNA"/>
</dbReference>
<feature type="transmembrane region" description="Helical" evidence="1">
    <location>
        <begin position="109"/>
        <end position="126"/>
    </location>
</feature>
<organism evidence="2 3">
    <name type="scientific">candidate division WWE3 bacterium</name>
    <dbReference type="NCBI Taxonomy" id="2053526"/>
    <lineage>
        <taxon>Bacteria</taxon>
        <taxon>Katanobacteria</taxon>
    </lineage>
</organism>
<dbReference type="Proteomes" id="UP000263336">
    <property type="component" value="Unassembled WGS sequence"/>
</dbReference>
<evidence type="ECO:0000313" key="3">
    <source>
        <dbReference type="Proteomes" id="UP000263336"/>
    </source>
</evidence>
<comment type="caution">
    <text evidence="2">The sequence shown here is derived from an EMBL/GenBank/DDBJ whole genome shotgun (WGS) entry which is preliminary data.</text>
</comment>
<gene>
    <name evidence="2" type="ORF">DEP93_02110</name>
</gene>
<dbReference type="AlphaFoldDB" id="A0A3D0ZPP3"/>
<reference evidence="2 3" key="1">
    <citation type="journal article" date="2018" name="Nat. Biotechnol.">
        <title>A standardized bacterial taxonomy based on genome phylogeny substantially revises the tree of life.</title>
        <authorList>
            <person name="Parks D.H."/>
            <person name="Chuvochina M."/>
            <person name="Waite D.W."/>
            <person name="Rinke C."/>
            <person name="Skarshewski A."/>
            <person name="Chaumeil P.A."/>
            <person name="Hugenholtz P."/>
        </authorList>
    </citation>
    <scope>NUCLEOTIDE SEQUENCE [LARGE SCALE GENOMIC DNA]</scope>
    <source>
        <strain evidence="2">UBA11701</strain>
    </source>
</reference>
<evidence type="ECO:0000256" key="1">
    <source>
        <dbReference type="SAM" id="Phobius"/>
    </source>
</evidence>